<dbReference type="Pfam" id="PF09424">
    <property type="entry name" value="YqeY"/>
    <property type="match status" value="1"/>
</dbReference>
<dbReference type="EMBL" id="CP000698">
    <property type="protein sequence ID" value="ABQ28194.1"/>
    <property type="molecule type" value="Genomic_DNA"/>
</dbReference>
<dbReference type="GO" id="GO:0016884">
    <property type="term" value="F:carbon-nitrogen ligase activity, with glutamine as amido-N-donor"/>
    <property type="evidence" value="ECO:0007669"/>
    <property type="project" value="InterPro"/>
</dbReference>
<dbReference type="InterPro" id="IPR042184">
    <property type="entry name" value="YqeY/Aim41_N"/>
</dbReference>
<dbReference type="Proteomes" id="UP000006695">
    <property type="component" value="Chromosome"/>
</dbReference>
<sequence>MSLRERLNDELKSSMKSKDELKLSVIRMIRSSMKNREIDLKHELDDREIIEIISTLCKQRRESIRLFREASRQDLVDKEEKELALLLDFLPQQLTREELEELVMKTIAECGAQGSKDMGRVMKALQPGVAGRADGKLVSEVVKEKLA</sequence>
<dbReference type="Gene3D" id="1.10.1510.10">
    <property type="entry name" value="Uncharacterised protein YqeY/AIM41 PF09424, N-terminal domain"/>
    <property type="match status" value="1"/>
</dbReference>
<evidence type="ECO:0000313" key="2">
    <source>
        <dbReference type="Proteomes" id="UP000006695"/>
    </source>
</evidence>
<dbReference type="InterPro" id="IPR019004">
    <property type="entry name" value="YqeY/Aim41"/>
</dbReference>
<dbReference type="Gene3D" id="1.10.10.410">
    <property type="match status" value="1"/>
</dbReference>
<name>A5G8S6_GEOUR</name>
<dbReference type="KEGG" id="gur:Gura_4050"/>
<dbReference type="SUPFAM" id="SSF89095">
    <property type="entry name" value="GatB/YqeY motif"/>
    <property type="match status" value="1"/>
</dbReference>
<dbReference type="HOGENOM" id="CLU_079430_2_1_7"/>
<dbReference type="InterPro" id="IPR003789">
    <property type="entry name" value="Asn/Gln_tRNA_amidoTrase-B-like"/>
</dbReference>
<gene>
    <name evidence="1" type="ordered locus">Gura_4050</name>
</gene>
<dbReference type="PANTHER" id="PTHR28055">
    <property type="entry name" value="ALTERED INHERITANCE OF MITOCHONDRIA PROTEIN 41, MITOCHONDRIAL"/>
    <property type="match status" value="1"/>
</dbReference>
<dbReference type="RefSeq" id="WP_011940831.1">
    <property type="nucleotide sequence ID" value="NC_009483.1"/>
</dbReference>
<evidence type="ECO:0000313" key="1">
    <source>
        <dbReference type="EMBL" id="ABQ28194.1"/>
    </source>
</evidence>
<dbReference type="OrthoDB" id="9788127at2"/>
<dbReference type="STRING" id="351605.Gura_4050"/>
<proteinExistence type="predicted"/>
<accession>A5G8S6</accession>
<dbReference type="PANTHER" id="PTHR28055:SF1">
    <property type="entry name" value="ALTERED INHERITANCE OF MITOCHONDRIA PROTEIN 41, MITOCHONDRIAL"/>
    <property type="match status" value="1"/>
</dbReference>
<keyword evidence="2" id="KW-1185">Reference proteome</keyword>
<protein>
    <submittedName>
        <fullName evidence="1">GatB/Yqey domain protein</fullName>
    </submittedName>
</protein>
<organism evidence="1 2">
    <name type="scientific">Geotalea uraniireducens (strain Rf4)</name>
    <name type="common">Geobacter uraniireducens</name>
    <dbReference type="NCBI Taxonomy" id="351605"/>
    <lineage>
        <taxon>Bacteria</taxon>
        <taxon>Pseudomonadati</taxon>
        <taxon>Thermodesulfobacteriota</taxon>
        <taxon>Desulfuromonadia</taxon>
        <taxon>Geobacterales</taxon>
        <taxon>Geobacteraceae</taxon>
        <taxon>Geotalea</taxon>
    </lineage>
</organism>
<dbReference type="AlphaFoldDB" id="A5G8S6"/>
<reference evidence="1 2" key="1">
    <citation type="submission" date="2007-05" db="EMBL/GenBank/DDBJ databases">
        <title>Complete sequence of Geobacter uraniireducens Rf4.</title>
        <authorList>
            <consortium name="US DOE Joint Genome Institute"/>
            <person name="Copeland A."/>
            <person name="Lucas S."/>
            <person name="Lapidus A."/>
            <person name="Barry K."/>
            <person name="Detter J.C."/>
            <person name="Glavina del Rio T."/>
            <person name="Hammon N."/>
            <person name="Israni S."/>
            <person name="Dalin E."/>
            <person name="Tice H."/>
            <person name="Pitluck S."/>
            <person name="Chertkov O."/>
            <person name="Brettin T."/>
            <person name="Bruce D."/>
            <person name="Han C."/>
            <person name="Schmutz J."/>
            <person name="Larimer F."/>
            <person name="Land M."/>
            <person name="Hauser L."/>
            <person name="Kyrpides N."/>
            <person name="Mikhailova N."/>
            <person name="Shelobolina E."/>
            <person name="Aklujkar M."/>
            <person name="Lovley D."/>
            <person name="Richardson P."/>
        </authorList>
    </citation>
    <scope>NUCLEOTIDE SEQUENCE [LARGE SCALE GENOMIC DNA]</scope>
    <source>
        <strain evidence="2">ATCC BAA-1134 / JCM 13001 / Rf4</strain>
    </source>
</reference>
<dbReference type="InterPro" id="IPR023168">
    <property type="entry name" value="GatB_Yqey_C_2"/>
</dbReference>